<dbReference type="EMBL" id="CP018099">
    <property type="protein sequence ID" value="APF19201.1"/>
    <property type="molecule type" value="Genomic_DNA"/>
</dbReference>
<evidence type="ECO:0000313" key="1">
    <source>
        <dbReference type="EMBL" id="APF19201.1"/>
    </source>
</evidence>
<protein>
    <submittedName>
        <fullName evidence="1">Uncharacterized protein</fullName>
    </submittedName>
</protein>
<reference evidence="1 2" key="1">
    <citation type="submission" date="2016-11" db="EMBL/GenBank/DDBJ databases">
        <title>Genomic analysis of Caldithrix abyssi and proposal of a novel bacterial phylum Caldithrichaeota.</title>
        <authorList>
            <person name="Kublanov I."/>
            <person name="Sigalova O."/>
            <person name="Gavrilov S."/>
            <person name="Lebedinsky A."/>
            <person name="Ivanova N."/>
            <person name="Daum C."/>
            <person name="Reddy T."/>
            <person name="Klenk H.P."/>
            <person name="Goker M."/>
            <person name="Reva O."/>
            <person name="Miroshnichenko M."/>
            <person name="Kyprides N."/>
            <person name="Woyke T."/>
            <person name="Gelfand M."/>
        </authorList>
    </citation>
    <scope>NUCLEOTIDE SEQUENCE [LARGE SCALE GENOMIC DNA]</scope>
    <source>
        <strain evidence="1 2">LF13</strain>
    </source>
</reference>
<organism evidence="1 2">
    <name type="scientific">Caldithrix abyssi DSM 13497</name>
    <dbReference type="NCBI Taxonomy" id="880073"/>
    <lineage>
        <taxon>Bacteria</taxon>
        <taxon>Pseudomonadati</taxon>
        <taxon>Calditrichota</taxon>
        <taxon>Calditrichia</taxon>
        <taxon>Calditrichales</taxon>
        <taxon>Calditrichaceae</taxon>
        <taxon>Caldithrix</taxon>
    </lineage>
</organism>
<dbReference type="AlphaFoldDB" id="A0A1J1CA90"/>
<proteinExistence type="predicted"/>
<dbReference type="Proteomes" id="UP000183868">
    <property type="component" value="Chromosome"/>
</dbReference>
<sequence>MRHIKQYCKFQFLRQHLKDSTKGVGLKKERRNIQRFKWDKIS</sequence>
<accession>A0A1J1CA90</accession>
<name>A0A1J1CA90_CALAY</name>
<dbReference type="KEGG" id="caby:Cabys_2452"/>
<gene>
    <name evidence="1" type="ORF">Cabys_2452</name>
</gene>
<evidence type="ECO:0000313" key="2">
    <source>
        <dbReference type="Proteomes" id="UP000183868"/>
    </source>
</evidence>